<feature type="signal peptide" evidence="2">
    <location>
        <begin position="1"/>
        <end position="22"/>
    </location>
</feature>
<comment type="caution">
    <text evidence="3">The sequence shown here is derived from an EMBL/GenBank/DDBJ whole genome shotgun (WGS) entry which is preliminary data.</text>
</comment>
<sequence>MELLLLLLLLLLAASCIPESMGFSYVSRIREMGRAILQTIRLEEEEEKRSNGEQQLQLAGRERGEREKGGLWRAQGEKRRKKKKRGGEERRTGVLSNADDESWGGGWSWQCEGENKNQLAVQPGSVAASDATTTTPPLQPGGPRRDPI</sequence>
<feature type="region of interest" description="Disordered" evidence="1">
    <location>
        <begin position="44"/>
        <end position="148"/>
    </location>
</feature>
<proteinExistence type="predicted"/>
<keyword evidence="4" id="KW-1185">Reference proteome</keyword>
<feature type="chain" id="PRO_5040163179" evidence="2">
    <location>
        <begin position="23"/>
        <end position="148"/>
    </location>
</feature>
<gene>
    <name evidence="3" type="ORF">PLEPLA_LOCUS6420</name>
</gene>
<evidence type="ECO:0000313" key="4">
    <source>
        <dbReference type="Proteomes" id="UP001153269"/>
    </source>
</evidence>
<protein>
    <submittedName>
        <fullName evidence="3">Uncharacterized protein</fullName>
    </submittedName>
</protein>
<reference evidence="3" key="1">
    <citation type="submission" date="2020-03" db="EMBL/GenBank/DDBJ databases">
        <authorList>
            <person name="Weist P."/>
        </authorList>
    </citation>
    <scope>NUCLEOTIDE SEQUENCE</scope>
</reference>
<evidence type="ECO:0000256" key="2">
    <source>
        <dbReference type="SAM" id="SignalP"/>
    </source>
</evidence>
<dbReference type="EMBL" id="CADEAL010000335">
    <property type="protein sequence ID" value="CAB1418594.1"/>
    <property type="molecule type" value="Genomic_DNA"/>
</dbReference>
<dbReference type="AlphaFoldDB" id="A0A9N7YBT5"/>
<name>A0A9N7YBT5_PLEPL</name>
<evidence type="ECO:0000256" key="1">
    <source>
        <dbReference type="SAM" id="MobiDB-lite"/>
    </source>
</evidence>
<keyword evidence="2" id="KW-0732">Signal</keyword>
<evidence type="ECO:0000313" key="3">
    <source>
        <dbReference type="EMBL" id="CAB1418594.1"/>
    </source>
</evidence>
<organism evidence="3 4">
    <name type="scientific">Pleuronectes platessa</name>
    <name type="common">European plaice</name>
    <dbReference type="NCBI Taxonomy" id="8262"/>
    <lineage>
        <taxon>Eukaryota</taxon>
        <taxon>Metazoa</taxon>
        <taxon>Chordata</taxon>
        <taxon>Craniata</taxon>
        <taxon>Vertebrata</taxon>
        <taxon>Euteleostomi</taxon>
        <taxon>Actinopterygii</taxon>
        <taxon>Neopterygii</taxon>
        <taxon>Teleostei</taxon>
        <taxon>Neoteleostei</taxon>
        <taxon>Acanthomorphata</taxon>
        <taxon>Carangaria</taxon>
        <taxon>Pleuronectiformes</taxon>
        <taxon>Pleuronectoidei</taxon>
        <taxon>Pleuronectidae</taxon>
        <taxon>Pleuronectes</taxon>
    </lineage>
</organism>
<dbReference type="Proteomes" id="UP001153269">
    <property type="component" value="Unassembled WGS sequence"/>
</dbReference>
<feature type="compositionally biased region" description="Basic and acidic residues" evidence="1">
    <location>
        <begin position="60"/>
        <end position="70"/>
    </location>
</feature>
<accession>A0A9N7YBT5</accession>